<dbReference type="WBParaSite" id="nRc.2.0.1.t22222-RA">
    <property type="protein sequence ID" value="nRc.2.0.1.t22222-RA"/>
    <property type="gene ID" value="nRc.2.0.1.g22222"/>
</dbReference>
<dbReference type="AlphaFoldDB" id="A0A915J6X7"/>
<keyword evidence="1" id="KW-1185">Reference proteome</keyword>
<evidence type="ECO:0000313" key="1">
    <source>
        <dbReference type="Proteomes" id="UP000887565"/>
    </source>
</evidence>
<protein>
    <submittedName>
        <fullName evidence="2">Uncharacterized protein</fullName>
    </submittedName>
</protein>
<organism evidence="1 2">
    <name type="scientific">Romanomermis culicivorax</name>
    <name type="common">Nematode worm</name>
    <dbReference type="NCBI Taxonomy" id="13658"/>
    <lineage>
        <taxon>Eukaryota</taxon>
        <taxon>Metazoa</taxon>
        <taxon>Ecdysozoa</taxon>
        <taxon>Nematoda</taxon>
        <taxon>Enoplea</taxon>
        <taxon>Dorylaimia</taxon>
        <taxon>Mermithida</taxon>
        <taxon>Mermithoidea</taxon>
        <taxon>Mermithidae</taxon>
        <taxon>Romanomermis</taxon>
    </lineage>
</organism>
<accession>A0A915J6X7</accession>
<proteinExistence type="predicted"/>
<dbReference type="Proteomes" id="UP000887565">
    <property type="component" value="Unplaced"/>
</dbReference>
<sequence length="98" mass="11452">KQFHAQWWLWELFEQLRLERDEFSRRWYQILGPGVGRKRALAIAVLRVVHAAVAFETAVKRLQRLRRLYFPISLVHEDGSFRGANLGLGCIEDPTGFS</sequence>
<reference evidence="2" key="1">
    <citation type="submission" date="2022-11" db="UniProtKB">
        <authorList>
            <consortium name="WormBaseParasite"/>
        </authorList>
    </citation>
    <scope>IDENTIFICATION</scope>
</reference>
<evidence type="ECO:0000313" key="2">
    <source>
        <dbReference type="WBParaSite" id="nRc.2.0.1.t22222-RA"/>
    </source>
</evidence>
<name>A0A915J6X7_ROMCU</name>